<sequence length="113" mass="13088">MAKDTNLSAHEIYEKEFHVDLKGYASAEVDDFLDLVIEDYQTYDEKLEELGQALARYEAKIKELQQEIFTLQTSNNNLNEQLSSDFVNVNSDQVDLLKRIARLEQAVFQSPQE</sequence>
<dbReference type="EMBL" id="MPJW01000157">
    <property type="protein sequence ID" value="OLU38649.1"/>
    <property type="molecule type" value="Genomic_DNA"/>
</dbReference>
<accession>A0A1U7NF30</accession>
<keyword evidence="9" id="KW-1185">Reference proteome</keyword>
<dbReference type="InterPro" id="IPR011229">
    <property type="entry name" value="Cell_cycle_GpsB"/>
</dbReference>
<dbReference type="PIRSF" id="PIRSF029938">
    <property type="entry name" value="UCP029938"/>
    <property type="match status" value="1"/>
</dbReference>
<evidence type="ECO:0000256" key="6">
    <source>
        <dbReference type="ARBA" id="ARBA00023306"/>
    </source>
</evidence>
<reference evidence="8 9" key="1">
    <citation type="submission" date="2016-11" db="EMBL/GenBank/DDBJ databases">
        <title>Description of two novel members of the family Erysipelotrichaceae: Ileibacterium lipovorans gen. nov., sp. nov. and Dubosiella newyorkensis, gen. nov., sp. nov.</title>
        <authorList>
            <person name="Cox L.M."/>
            <person name="Sohn J."/>
            <person name="Tyrrell K.L."/>
            <person name="Citron D.M."/>
            <person name="Lawson P.A."/>
            <person name="Patel N.B."/>
            <person name="Iizumi T."/>
            <person name="Perez-Perez G.I."/>
            <person name="Goldstein E.J."/>
            <person name="Blaser M.J."/>
        </authorList>
    </citation>
    <scope>NUCLEOTIDE SEQUENCE [LARGE SCALE GENOMIC DNA]</scope>
    <source>
        <strain evidence="8 9">NYU-BL-A3</strain>
    </source>
</reference>
<evidence type="ECO:0000313" key="8">
    <source>
        <dbReference type="EMBL" id="OLU38649.1"/>
    </source>
</evidence>
<dbReference type="InterPro" id="IPR019933">
    <property type="entry name" value="DivIVA_domain"/>
</dbReference>
<evidence type="ECO:0000313" key="9">
    <source>
        <dbReference type="Proteomes" id="UP000186341"/>
    </source>
</evidence>
<evidence type="ECO:0000256" key="3">
    <source>
        <dbReference type="ARBA" id="ARBA00022618"/>
    </source>
</evidence>
<evidence type="ECO:0000256" key="4">
    <source>
        <dbReference type="ARBA" id="ARBA00022960"/>
    </source>
</evidence>
<keyword evidence="5 7" id="KW-0175">Coiled coil</keyword>
<evidence type="ECO:0000256" key="2">
    <source>
        <dbReference type="ARBA" id="ARBA00022490"/>
    </source>
</evidence>
<dbReference type="Gene3D" id="6.10.250.660">
    <property type="match status" value="1"/>
</dbReference>
<feature type="coiled-coil region" evidence="7">
    <location>
        <begin position="40"/>
        <end position="81"/>
    </location>
</feature>
<gene>
    <name evidence="8" type="ORF">BO222_08065</name>
</gene>
<comment type="caution">
    <text evidence="8">The sequence shown here is derived from an EMBL/GenBank/DDBJ whole genome shotgun (WGS) entry which is preliminary data.</text>
</comment>
<evidence type="ECO:0000256" key="1">
    <source>
        <dbReference type="ARBA" id="ARBA00004496"/>
    </source>
</evidence>
<dbReference type="GO" id="GO:0051301">
    <property type="term" value="P:cell division"/>
    <property type="evidence" value="ECO:0007669"/>
    <property type="project" value="UniProtKB-KW"/>
</dbReference>
<dbReference type="RefSeq" id="WP_075820021.1">
    <property type="nucleotide sequence ID" value="NZ_CAJUTZ010000003.1"/>
</dbReference>
<dbReference type="AlphaFoldDB" id="A0A1U7NF30"/>
<evidence type="ECO:0000256" key="5">
    <source>
        <dbReference type="ARBA" id="ARBA00023054"/>
    </source>
</evidence>
<dbReference type="OrthoDB" id="9815492at2"/>
<organism evidence="8 9">
    <name type="scientific">Ileibacterium valens</name>
    <dbReference type="NCBI Taxonomy" id="1862668"/>
    <lineage>
        <taxon>Bacteria</taxon>
        <taxon>Bacillati</taxon>
        <taxon>Bacillota</taxon>
        <taxon>Erysipelotrichia</taxon>
        <taxon>Erysipelotrichales</taxon>
        <taxon>Erysipelotrichaceae</taxon>
        <taxon>Ileibacterium</taxon>
    </lineage>
</organism>
<dbReference type="GeneID" id="82203130"/>
<protein>
    <submittedName>
        <fullName evidence="8">Cell division protein DivIVA</fullName>
    </submittedName>
</protein>
<proteinExistence type="predicted"/>
<keyword evidence="6" id="KW-0131">Cell cycle</keyword>
<dbReference type="Proteomes" id="UP000186341">
    <property type="component" value="Unassembled WGS sequence"/>
</dbReference>
<dbReference type="InterPro" id="IPR007793">
    <property type="entry name" value="DivIVA_fam"/>
</dbReference>
<evidence type="ECO:0000256" key="7">
    <source>
        <dbReference type="SAM" id="Coils"/>
    </source>
</evidence>
<dbReference type="GO" id="GO:0005737">
    <property type="term" value="C:cytoplasm"/>
    <property type="evidence" value="ECO:0007669"/>
    <property type="project" value="UniProtKB-SubCell"/>
</dbReference>
<keyword evidence="3 8" id="KW-0132">Cell division</keyword>
<name>A0A1U7NF30_9FIRM</name>
<keyword evidence="2" id="KW-0963">Cytoplasm</keyword>
<dbReference type="NCBIfam" id="TIGR03544">
    <property type="entry name" value="DivI1A_domain"/>
    <property type="match status" value="1"/>
</dbReference>
<dbReference type="GO" id="GO:0008360">
    <property type="term" value="P:regulation of cell shape"/>
    <property type="evidence" value="ECO:0007669"/>
    <property type="project" value="UniProtKB-KW"/>
</dbReference>
<comment type="subcellular location">
    <subcellularLocation>
        <location evidence="1">Cytoplasm</location>
    </subcellularLocation>
</comment>
<dbReference type="Pfam" id="PF05103">
    <property type="entry name" value="DivIVA"/>
    <property type="match status" value="1"/>
</dbReference>
<keyword evidence="4" id="KW-0133">Cell shape</keyword>